<accession>C1MQ81</accession>
<dbReference type="OrthoDB" id="496746at2759"/>
<dbReference type="InterPro" id="IPR030445">
    <property type="entry name" value="H3-K79_meTrfase"/>
</dbReference>
<dbReference type="Gene3D" id="3.40.50.150">
    <property type="entry name" value="Vaccinia Virus protein VP39"/>
    <property type="match status" value="1"/>
</dbReference>
<dbReference type="GeneID" id="9683520"/>
<evidence type="ECO:0000256" key="1">
    <source>
        <dbReference type="ARBA" id="ARBA00012190"/>
    </source>
</evidence>
<dbReference type="Proteomes" id="UP000001876">
    <property type="component" value="Unassembled WGS sequence"/>
</dbReference>
<dbReference type="RefSeq" id="XP_003057711.1">
    <property type="nucleotide sequence ID" value="XM_003057665.1"/>
</dbReference>
<gene>
    <name evidence="7" type="ORF">MICPUCDRAFT_57193</name>
</gene>
<dbReference type="InterPro" id="IPR025789">
    <property type="entry name" value="DOT1_dom"/>
</dbReference>
<organism evidence="8">
    <name type="scientific">Micromonas pusilla (strain CCMP1545)</name>
    <name type="common">Picoplanktonic green alga</name>
    <dbReference type="NCBI Taxonomy" id="564608"/>
    <lineage>
        <taxon>Eukaryota</taxon>
        <taxon>Viridiplantae</taxon>
        <taxon>Chlorophyta</taxon>
        <taxon>Mamiellophyceae</taxon>
        <taxon>Mamiellales</taxon>
        <taxon>Mamiellaceae</taxon>
        <taxon>Micromonas</taxon>
    </lineage>
</organism>
<dbReference type="GO" id="GO:0051726">
    <property type="term" value="P:regulation of cell cycle"/>
    <property type="evidence" value="ECO:0007669"/>
    <property type="project" value="InterPro"/>
</dbReference>
<evidence type="ECO:0000313" key="7">
    <source>
        <dbReference type="EMBL" id="EEH57662.1"/>
    </source>
</evidence>
<dbReference type="CDD" id="cd02440">
    <property type="entry name" value="AdoMet_MTases"/>
    <property type="match status" value="1"/>
</dbReference>
<dbReference type="SUPFAM" id="SSF53335">
    <property type="entry name" value="S-adenosyl-L-methionine-dependent methyltransferases"/>
    <property type="match status" value="1"/>
</dbReference>
<reference evidence="7 8" key="1">
    <citation type="journal article" date="2009" name="Science">
        <title>Green evolution and dynamic adaptations revealed by genomes of the marine picoeukaryotes Micromonas.</title>
        <authorList>
            <person name="Worden A.Z."/>
            <person name="Lee J.H."/>
            <person name="Mock T."/>
            <person name="Rouze P."/>
            <person name="Simmons M.P."/>
            <person name="Aerts A.L."/>
            <person name="Allen A.E."/>
            <person name="Cuvelier M.L."/>
            <person name="Derelle E."/>
            <person name="Everett M.V."/>
            <person name="Foulon E."/>
            <person name="Grimwood J."/>
            <person name="Gundlach H."/>
            <person name="Henrissat B."/>
            <person name="Napoli C."/>
            <person name="McDonald S.M."/>
            <person name="Parker M.S."/>
            <person name="Rombauts S."/>
            <person name="Salamov A."/>
            <person name="Von Dassow P."/>
            <person name="Badger J.H."/>
            <person name="Coutinho P.M."/>
            <person name="Demir E."/>
            <person name="Dubchak I."/>
            <person name="Gentemann C."/>
            <person name="Eikrem W."/>
            <person name="Gready J.E."/>
            <person name="John U."/>
            <person name="Lanier W."/>
            <person name="Lindquist E.A."/>
            <person name="Lucas S."/>
            <person name="Mayer K.F."/>
            <person name="Moreau H."/>
            <person name="Not F."/>
            <person name="Otillar R."/>
            <person name="Panaud O."/>
            <person name="Pangilinan J."/>
            <person name="Paulsen I."/>
            <person name="Piegu B."/>
            <person name="Poliakov A."/>
            <person name="Robbens S."/>
            <person name="Schmutz J."/>
            <person name="Toulza E."/>
            <person name="Wyss T."/>
            <person name="Zelensky A."/>
            <person name="Zhou K."/>
            <person name="Armbrust E.V."/>
            <person name="Bhattacharya D."/>
            <person name="Goodenough U.W."/>
            <person name="Van de Peer Y."/>
            <person name="Grigoriev I.V."/>
        </authorList>
    </citation>
    <scope>NUCLEOTIDE SEQUENCE [LARGE SCALE GENOMIC DNA]</scope>
    <source>
        <strain evidence="7 8">CCMP1545</strain>
    </source>
</reference>
<dbReference type="PANTHER" id="PTHR21451">
    <property type="entry name" value="HISTONE H3 METHYLTRANSFERASE"/>
    <property type="match status" value="1"/>
</dbReference>
<protein>
    <recommendedName>
        <fullName evidence="2">Histone-lysine N-methyltransferase, H3 lysine-79 specific</fullName>
        <ecNumber evidence="1">2.1.1.360</ecNumber>
    </recommendedName>
    <alternativeName>
        <fullName evidence="4">Histone H3-K79 methyltransferase</fullName>
    </alternativeName>
</protein>
<feature type="domain" description="DOT1" evidence="6">
    <location>
        <begin position="113"/>
        <end position="229"/>
    </location>
</feature>
<evidence type="ECO:0000256" key="2">
    <source>
        <dbReference type="ARBA" id="ARBA00020987"/>
    </source>
</evidence>
<evidence type="ECO:0000313" key="8">
    <source>
        <dbReference type="Proteomes" id="UP000001876"/>
    </source>
</evidence>
<name>C1MQ81_MICPC</name>
<comment type="catalytic activity">
    <reaction evidence="5">
        <text>L-lysyl(79)-[histone H3] + 3 S-adenosyl-L-methionine = N(6),N(6),N(6)-trimethyl-L-lysyl(79)-[histone H3] + 3 S-adenosyl-L-homocysteine + 3 H(+)</text>
        <dbReference type="Rhea" id="RHEA:60328"/>
        <dbReference type="Rhea" id="RHEA-COMP:15549"/>
        <dbReference type="Rhea" id="RHEA-COMP:15552"/>
        <dbReference type="ChEBI" id="CHEBI:15378"/>
        <dbReference type="ChEBI" id="CHEBI:29969"/>
        <dbReference type="ChEBI" id="CHEBI:57856"/>
        <dbReference type="ChEBI" id="CHEBI:59789"/>
        <dbReference type="ChEBI" id="CHEBI:61961"/>
        <dbReference type="EC" id="2.1.1.360"/>
    </reaction>
</comment>
<dbReference type="EMBL" id="GG663738">
    <property type="protein sequence ID" value="EEH57662.1"/>
    <property type="molecule type" value="Genomic_DNA"/>
</dbReference>
<dbReference type="AlphaFoldDB" id="C1MQ81"/>
<dbReference type="eggNOG" id="ENOG502S1KF">
    <property type="taxonomic scope" value="Eukaryota"/>
</dbReference>
<evidence type="ECO:0000256" key="3">
    <source>
        <dbReference type="ARBA" id="ARBA00022853"/>
    </source>
</evidence>
<dbReference type="Pfam" id="PF08123">
    <property type="entry name" value="DOT1"/>
    <property type="match status" value="1"/>
</dbReference>
<evidence type="ECO:0000256" key="4">
    <source>
        <dbReference type="ARBA" id="ARBA00029821"/>
    </source>
</evidence>
<dbReference type="EC" id="2.1.1.360" evidence="1"/>
<keyword evidence="3" id="KW-0156">Chromatin regulator</keyword>
<evidence type="ECO:0000259" key="6">
    <source>
        <dbReference type="Pfam" id="PF08123"/>
    </source>
</evidence>
<sequence>METATAPPPKKRSEAEILRSLLENGVAKRFDLVAWANAGCRQPTPIERLLHLFEQCRPDVAKLIVLEELEGTPEEDADVLVYGEIDTVEFTELLNKYGGVNALGGGGGDDGGRVFYDLGSGTGKAVCAAGLCAHFRHVRGVEILPCTAAIASVLVEDFVRDVLPGSRPAGNALVSVDVERGDFFAREHLERWRRADLVFCNCVTWDDDTMTTLSRHAEGLRPGAVFITVLCPLASDAFELVEEVELKFSWGSVEALVHRRLTDEQAAAAAALGAAMEAMEG</sequence>
<keyword evidence="8" id="KW-1185">Reference proteome</keyword>
<dbReference type="InterPro" id="IPR029063">
    <property type="entry name" value="SAM-dependent_MTases_sf"/>
</dbReference>
<dbReference type="STRING" id="564608.C1MQ81"/>
<proteinExistence type="predicted"/>
<dbReference type="PANTHER" id="PTHR21451:SF19">
    <property type="entry name" value="ACTIVATED IN BLOCKED UNFOLDED PROTEIN RESPONSE"/>
    <property type="match status" value="1"/>
</dbReference>
<dbReference type="GO" id="GO:0140956">
    <property type="term" value="F:histone H3K79 trimethyltransferase activity"/>
    <property type="evidence" value="ECO:0007669"/>
    <property type="project" value="UniProtKB-EC"/>
</dbReference>
<evidence type="ECO:0000256" key="5">
    <source>
        <dbReference type="ARBA" id="ARBA00047770"/>
    </source>
</evidence>
<dbReference type="OMA" id="CNCVTWD"/>
<dbReference type="KEGG" id="mpp:MICPUCDRAFT_57193"/>